<dbReference type="InterPro" id="IPR000644">
    <property type="entry name" value="CBS_dom"/>
</dbReference>
<evidence type="ECO:0000313" key="5">
    <source>
        <dbReference type="Proteomes" id="UP000309215"/>
    </source>
</evidence>
<evidence type="ECO:0000256" key="2">
    <source>
        <dbReference type="PROSITE-ProRule" id="PRU00703"/>
    </source>
</evidence>
<protein>
    <submittedName>
        <fullName evidence="4">CBS domain-containing protein</fullName>
    </submittedName>
</protein>
<dbReference type="SMART" id="SM00116">
    <property type="entry name" value="CBS"/>
    <property type="match status" value="2"/>
</dbReference>
<keyword evidence="1" id="KW-0677">Repeat</keyword>
<dbReference type="InterPro" id="IPR046342">
    <property type="entry name" value="CBS_dom_sf"/>
</dbReference>
<sequence length="303" mass="33022">MSLDRYRRPRLIVLHPRSTTYEAARAMADNHVGAVLVVEDQRLVGIATDRDLALDVVAAGLDPRTTPLRDVMSDEVTPVDIDDTIEDVVRVMREHACRRVPVLEAGRPVGIVTLDDLVLERAVDLDTARSIITTQLEIAARFKPAGATSPAGVTPGRGGERARQRRAARAENTYGRLLHACMRQTGLSTREQAERALLIVLSNLCSRLTEDEAQHLLAQLPSKLVPQLDATLGGSNKGITPDTIEAELRRALQLSPEAATDVLYATCEVIADSVSAGEIEDVRSELPAAMKDLFPPMPYRRAG</sequence>
<dbReference type="InterPro" id="IPR018727">
    <property type="entry name" value="DUF2267"/>
</dbReference>
<dbReference type="PANTHER" id="PTHR48108">
    <property type="entry name" value="CBS DOMAIN-CONTAINING PROTEIN CBSX2, CHLOROPLASTIC"/>
    <property type="match status" value="1"/>
</dbReference>
<feature type="domain" description="CBS" evidence="3">
    <location>
        <begin position="72"/>
        <end position="127"/>
    </location>
</feature>
<dbReference type="RefSeq" id="WP_136935142.1">
    <property type="nucleotide sequence ID" value="NZ_SSMQ01000080.1"/>
</dbReference>
<keyword evidence="5" id="KW-1185">Reference proteome</keyword>
<comment type="caution">
    <text evidence="4">The sequence shown here is derived from an EMBL/GenBank/DDBJ whole genome shotgun (WGS) entry which is preliminary data.</text>
</comment>
<feature type="domain" description="CBS" evidence="3">
    <location>
        <begin position="7"/>
        <end position="63"/>
    </location>
</feature>
<dbReference type="Gene3D" id="3.10.580.10">
    <property type="entry name" value="CBS-domain"/>
    <property type="match status" value="1"/>
</dbReference>
<accession>A0A4V5PKZ1</accession>
<dbReference type="SUPFAM" id="SSF54631">
    <property type="entry name" value="CBS-domain pair"/>
    <property type="match status" value="1"/>
</dbReference>
<proteinExistence type="predicted"/>
<organism evidence="4 5">
    <name type="scientific">Polyangium fumosum</name>
    <dbReference type="NCBI Taxonomy" id="889272"/>
    <lineage>
        <taxon>Bacteria</taxon>
        <taxon>Pseudomonadati</taxon>
        <taxon>Myxococcota</taxon>
        <taxon>Polyangia</taxon>
        <taxon>Polyangiales</taxon>
        <taxon>Polyangiaceae</taxon>
        <taxon>Polyangium</taxon>
    </lineage>
</organism>
<dbReference type="EMBL" id="SSMQ01000080">
    <property type="protein sequence ID" value="TKC97267.1"/>
    <property type="molecule type" value="Genomic_DNA"/>
</dbReference>
<dbReference type="PANTHER" id="PTHR48108:SF34">
    <property type="entry name" value="CBS DOMAIN-CONTAINING PROTEIN YHCV"/>
    <property type="match status" value="1"/>
</dbReference>
<gene>
    <name evidence="4" type="ORF">E8A74_43930</name>
</gene>
<evidence type="ECO:0000259" key="3">
    <source>
        <dbReference type="PROSITE" id="PS51371"/>
    </source>
</evidence>
<dbReference type="Proteomes" id="UP000309215">
    <property type="component" value="Unassembled WGS sequence"/>
</dbReference>
<reference evidence="4 5" key="1">
    <citation type="submission" date="2019-04" db="EMBL/GenBank/DDBJ databases">
        <authorList>
            <person name="Li Y."/>
            <person name="Wang J."/>
        </authorList>
    </citation>
    <scope>NUCLEOTIDE SEQUENCE [LARGE SCALE GENOMIC DNA]</scope>
    <source>
        <strain evidence="4 5">DSM 14668</strain>
    </source>
</reference>
<dbReference type="AlphaFoldDB" id="A0A4V5PKZ1"/>
<dbReference type="OrthoDB" id="9802114at2"/>
<dbReference type="Gene3D" id="1.10.490.110">
    <property type="entry name" value="Uncharacterized conserved protein DUF2267"/>
    <property type="match status" value="1"/>
</dbReference>
<evidence type="ECO:0000313" key="4">
    <source>
        <dbReference type="EMBL" id="TKC97267.1"/>
    </source>
</evidence>
<dbReference type="Pfam" id="PF10025">
    <property type="entry name" value="DUF2267"/>
    <property type="match status" value="1"/>
</dbReference>
<dbReference type="InterPro" id="IPR038282">
    <property type="entry name" value="DUF2267_sf"/>
</dbReference>
<dbReference type="PROSITE" id="PS51371">
    <property type="entry name" value="CBS"/>
    <property type="match status" value="2"/>
</dbReference>
<keyword evidence="2" id="KW-0129">CBS domain</keyword>
<name>A0A4V5PKZ1_9BACT</name>
<dbReference type="Pfam" id="PF00571">
    <property type="entry name" value="CBS"/>
    <property type="match status" value="2"/>
</dbReference>
<evidence type="ECO:0000256" key="1">
    <source>
        <dbReference type="ARBA" id="ARBA00022737"/>
    </source>
</evidence>
<dbReference type="InterPro" id="IPR051462">
    <property type="entry name" value="CBS_domain-containing"/>
</dbReference>